<proteinExistence type="predicted"/>
<protein>
    <submittedName>
        <fullName evidence="3">Uncharacterized protein</fullName>
    </submittedName>
</protein>
<reference evidence="3 4" key="1">
    <citation type="journal article" date="2007" name="Science">
        <title>Sea anemone genome reveals ancestral eumetazoan gene repertoire and genomic organization.</title>
        <authorList>
            <person name="Putnam N.H."/>
            <person name="Srivastava M."/>
            <person name="Hellsten U."/>
            <person name="Dirks B."/>
            <person name="Chapman J."/>
            <person name="Salamov A."/>
            <person name="Terry A."/>
            <person name="Shapiro H."/>
            <person name="Lindquist E."/>
            <person name="Kapitonov V.V."/>
            <person name="Jurka J."/>
            <person name="Genikhovich G."/>
            <person name="Grigoriev I.V."/>
            <person name="Lucas S.M."/>
            <person name="Steele R.E."/>
            <person name="Finnerty J.R."/>
            <person name="Technau U."/>
            <person name="Martindale M.Q."/>
            <person name="Rokhsar D.S."/>
        </authorList>
    </citation>
    <scope>NUCLEOTIDE SEQUENCE [LARGE SCALE GENOMIC DNA]</scope>
    <source>
        <strain evidence="3">CH2 x CH6</strain>
        <strain evidence="4">CH2 X CH6</strain>
    </source>
</reference>
<feature type="signal peptide" evidence="1">
    <location>
        <begin position="1"/>
        <end position="17"/>
    </location>
</feature>
<sequence length="54" mass="6175">FYFLHIIFHLAALSVDPADVSIRGDSTREKALFDRSLHAHVIENNHCHICETDV</sequence>
<gene>
    <name evidence="2" type="ORF">NEMVEDRAFT_v1g146528</name>
    <name evidence="3" type="ORF">NEMVEDRAFT_v1g90845</name>
</gene>
<evidence type="ECO:0000313" key="2">
    <source>
        <dbReference type="EMBL" id="EDO28846.1"/>
    </source>
</evidence>
<dbReference type="EMBL" id="DS469531">
    <property type="protein sequence ID" value="EDO45994.1"/>
    <property type="molecule type" value="Genomic_DNA"/>
</dbReference>
<keyword evidence="1" id="KW-0732">Signal</keyword>
<accession>A7RRD3</accession>
<dbReference type="EMBL" id="DS471112">
    <property type="protein sequence ID" value="EDO28846.1"/>
    <property type="molecule type" value="Genomic_DNA"/>
</dbReference>
<evidence type="ECO:0000313" key="3">
    <source>
        <dbReference type="EMBL" id="EDO45994.1"/>
    </source>
</evidence>
<dbReference type="AlphaFoldDB" id="A7RRD3"/>
<dbReference type="InParanoid" id="A7RRD3"/>
<dbReference type="Proteomes" id="UP000001593">
    <property type="component" value="Unassembled WGS sequence"/>
</dbReference>
<dbReference type="STRING" id="45351.A7RRD3"/>
<dbReference type="HOGENOM" id="CLU_3056470_0_0_1"/>
<feature type="non-terminal residue" evidence="3">
    <location>
        <position position="1"/>
    </location>
</feature>
<evidence type="ECO:0000256" key="1">
    <source>
        <dbReference type="SAM" id="SignalP"/>
    </source>
</evidence>
<organism evidence="3 4">
    <name type="scientific">Nematostella vectensis</name>
    <name type="common">Starlet sea anemone</name>
    <dbReference type="NCBI Taxonomy" id="45351"/>
    <lineage>
        <taxon>Eukaryota</taxon>
        <taxon>Metazoa</taxon>
        <taxon>Cnidaria</taxon>
        <taxon>Anthozoa</taxon>
        <taxon>Hexacorallia</taxon>
        <taxon>Actiniaria</taxon>
        <taxon>Edwardsiidae</taxon>
        <taxon>Nematostella</taxon>
    </lineage>
</organism>
<feature type="chain" id="PRO_5010103588" evidence="1">
    <location>
        <begin position="18"/>
        <end position="54"/>
    </location>
</feature>
<evidence type="ECO:0000313" key="4">
    <source>
        <dbReference type="Proteomes" id="UP000001593"/>
    </source>
</evidence>
<name>A7RRD3_NEMVE</name>
<keyword evidence="4" id="KW-1185">Reference proteome</keyword>